<dbReference type="GO" id="GO:0008270">
    <property type="term" value="F:zinc ion binding"/>
    <property type="evidence" value="ECO:0007669"/>
    <property type="project" value="InterPro"/>
</dbReference>
<proteinExistence type="predicted"/>
<reference evidence="2" key="1">
    <citation type="submission" date="2020-05" db="EMBL/GenBank/DDBJ databases">
        <authorList>
            <person name="Chiriac C."/>
            <person name="Salcher M."/>
            <person name="Ghai R."/>
            <person name="Kavagutti S V."/>
        </authorList>
    </citation>
    <scope>NUCLEOTIDE SEQUENCE</scope>
</reference>
<dbReference type="SMART" id="SM00778">
    <property type="entry name" value="Prim_Zn_Ribbon"/>
    <property type="match status" value="1"/>
</dbReference>
<dbReference type="Pfam" id="PF13362">
    <property type="entry name" value="Toprim_3"/>
    <property type="match status" value="1"/>
</dbReference>
<dbReference type="InterPro" id="IPR013237">
    <property type="entry name" value="Phage_T7_Gp4_N"/>
</dbReference>
<dbReference type="InterPro" id="IPR034154">
    <property type="entry name" value="TOPRIM_DnaG/twinkle"/>
</dbReference>
<organism evidence="2">
    <name type="scientific">uncultured Caudovirales phage</name>
    <dbReference type="NCBI Taxonomy" id="2100421"/>
    <lineage>
        <taxon>Viruses</taxon>
        <taxon>Duplodnaviria</taxon>
        <taxon>Heunggongvirae</taxon>
        <taxon>Uroviricota</taxon>
        <taxon>Caudoviricetes</taxon>
        <taxon>Peduoviridae</taxon>
        <taxon>Maltschvirus</taxon>
        <taxon>Maltschvirus maltsch</taxon>
    </lineage>
</organism>
<gene>
    <name evidence="2" type="ORF">UFOVP231_76</name>
</gene>
<dbReference type="GO" id="GO:0004386">
    <property type="term" value="F:helicase activity"/>
    <property type="evidence" value="ECO:0007669"/>
    <property type="project" value="InterPro"/>
</dbReference>
<feature type="domain" description="DNA primase/helicase Gp4 N-terminal Bacteriophage T7-like" evidence="1">
    <location>
        <begin position="28"/>
        <end position="64"/>
    </location>
</feature>
<dbReference type="CDD" id="cd01029">
    <property type="entry name" value="TOPRIM_primases"/>
    <property type="match status" value="1"/>
</dbReference>
<dbReference type="SUPFAM" id="SSF57783">
    <property type="entry name" value="Zinc beta-ribbon"/>
    <property type="match status" value="1"/>
</dbReference>
<protein>
    <submittedName>
        <fullName evidence="2">Archaeal primase DnaG/twinkle, TOPRIM domain</fullName>
    </submittedName>
</protein>
<dbReference type="InterPro" id="IPR006171">
    <property type="entry name" value="TOPRIM_dom"/>
</dbReference>
<sequence length="311" mass="34147">MSEVRDIAKGHWKDLLPMLGVDAQFLQNRHGPCPICGGGNRFRFDDQNGGGGFICNQCGAGDGFKLAERATGMAFHDIAAKIREILGHSNEVRHVEIDLEETRNRHAMERAWGSARAPSLHGPVALYLEDRVGCLWPSLSIREAFYGGRPAMVCVVIDHTGTRSVNVHTTLLNQDGTKAGVERPKLVMKGSLPDGCAIRLGPAKAVMGVAEGIETAISAAIMYDMPVWACINGTLLSKWIPPAQAEQITIFGDNDQNYTGQAKAYHLANRLEVQHKRRVTVMIPPVVGHDWNDHHHKSWGHTSAKRLMVVK</sequence>
<dbReference type="EMBL" id="LR798279">
    <property type="protein sequence ID" value="CAB5220161.1"/>
    <property type="molecule type" value="Genomic_DNA"/>
</dbReference>
<accession>A0A6J7WQ30</accession>
<dbReference type="Pfam" id="PF08273">
    <property type="entry name" value="Zn_Ribbon_Prim"/>
    <property type="match status" value="1"/>
</dbReference>
<name>A0A6J7WQ30_9CAUD</name>
<evidence type="ECO:0000259" key="1">
    <source>
        <dbReference type="SMART" id="SM00778"/>
    </source>
</evidence>
<evidence type="ECO:0000313" key="2">
    <source>
        <dbReference type="EMBL" id="CAB5220161.1"/>
    </source>
</evidence>
<dbReference type="Pfam" id="PF23639">
    <property type="entry name" value="DUF7146"/>
    <property type="match status" value="1"/>
</dbReference>
<dbReference type="InterPro" id="IPR055570">
    <property type="entry name" value="DUF7146"/>
</dbReference>